<comment type="caution">
    <text evidence="1">The sequence shown here is derived from an EMBL/GenBank/DDBJ whole genome shotgun (WGS) entry which is preliminary data.</text>
</comment>
<dbReference type="EMBL" id="AJSR01002191">
    <property type="protein sequence ID" value="EKM29223.1"/>
    <property type="molecule type" value="Genomic_DNA"/>
</dbReference>
<evidence type="ECO:0000313" key="1">
    <source>
        <dbReference type="EMBL" id="EKM29223.1"/>
    </source>
</evidence>
<accession>A0A454CS62</accession>
<gene>
    <name evidence="1" type="ORF">VCHENC02_4951B</name>
</gene>
<name>A0A454CS62_VIBHA</name>
<proteinExistence type="predicted"/>
<protein>
    <submittedName>
        <fullName evidence="1">Uncharacterized protein</fullName>
    </submittedName>
</protein>
<organism evidence="1 2">
    <name type="scientific">Vibrio harveyi</name>
    <name type="common">Beneckea harveyi</name>
    <dbReference type="NCBI Taxonomy" id="669"/>
    <lineage>
        <taxon>Bacteria</taxon>
        <taxon>Pseudomonadati</taxon>
        <taxon>Pseudomonadota</taxon>
        <taxon>Gammaproteobacteria</taxon>
        <taxon>Vibrionales</taxon>
        <taxon>Vibrionaceae</taxon>
        <taxon>Vibrio</taxon>
    </lineage>
</organism>
<dbReference type="Proteomes" id="UP000008367">
    <property type="component" value="Unassembled WGS sequence"/>
</dbReference>
<evidence type="ECO:0000313" key="2">
    <source>
        <dbReference type="Proteomes" id="UP000008367"/>
    </source>
</evidence>
<sequence length="12" mass="1290">IMRAGLATRTTV</sequence>
<reference evidence="1 2" key="1">
    <citation type="submission" date="2012-10" db="EMBL/GenBank/DDBJ databases">
        <title>Genome sequence of Vibrio Cholerae HENC-02.</title>
        <authorList>
            <person name="Eppinger M."/>
            <person name="Hasan N.A."/>
            <person name="Sengamalay N."/>
            <person name="Hine E."/>
            <person name="Su Q."/>
            <person name="Daugherty S.C."/>
            <person name="Young S."/>
            <person name="Sadzewicz L."/>
            <person name="Tallon L."/>
            <person name="Cebula T.A."/>
            <person name="Ravel J."/>
            <person name="Colwell R.R."/>
        </authorList>
    </citation>
    <scope>NUCLEOTIDE SEQUENCE [LARGE SCALE GENOMIC DNA]</scope>
    <source>
        <strain evidence="1 2">HENC-02</strain>
    </source>
</reference>
<feature type="non-terminal residue" evidence="1">
    <location>
        <position position="1"/>
    </location>
</feature>